<evidence type="ECO:0000313" key="3">
    <source>
        <dbReference type="Proteomes" id="UP000204602"/>
    </source>
</evidence>
<dbReference type="RefSeq" id="YP_009206920.1">
    <property type="nucleotide sequence ID" value="NC_028890.1"/>
</dbReference>
<gene>
    <name evidence="2" type="ORF">TSARBOMBA_105</name>
</gene>
<dbReference type="InterPro" id="IPR006949">
    <property type="entry name" value="Barrel_Baseplate_J-like"/>
</dbReference>
<dbReference type="Proteomes" id="UP000204602">
    <property type="component" value="Segment"/>
</dbReference>
<dbReference type="GeneID" id="26633244"/>
<keyword evidence="3" id="KW-1185">Reference proteome</keyword>
<name>A0A0K2CZS9_9CAUD</name>
<protein>
    <submittedName>
        <fullName evidence="2">Baseplate J</fullName>
    </submittedName>
</protein>
<accession>A0A0K2CZS9</accession>
<reference evidence="2 3" key="1">
    <citation type="journal article" date="2015" name="Genome Announc.">
        <title>Complete Genome Sequence of Bacillus cereus Group Phage TsarBomba.</title>
        <authorList>
            <person name="Erill I."/>
            <person name="Caruso S.M."/>
        </authorList>
    </citation>
    <scope>NUCLEOTIDE SEQUENCE [LARGE SCALE GENOMIC DNA]</scope>
</reference>
<dbReference type="OrthoDB" id="4066at10239"/>
<evidence type="ECO:0000313" key="2">
    <source>
        <dbReference type="EMBL" id="ALA12993.1"/>
    </source>
</evidence>
<organism evidence="2 3">
    <name type="scientific">Bacillus phage TsarBomba</name>
    <dbReference type="NCBI Taxonomy" id="1690456"/>
    <lineage>
        <taxon>Viruses</taxon>
        <taxon>Duplodnaviria</taxon>
        <taxon>Heunggongvirae</taxon>
        <taxon>Uroviricota</taxon>
        <taxon>Caudoviricetes</taxon>
        <taxon>Herelleviridae</taxon>
        <taxon>Bastillevirinae</taxon>
        <taxon>Tsarbombavirus</taxon>
        <taxon>Tsarbombavirus tsarbomba</taxon>
    </lineage>
</organism>
<evidence type="ECO:0000259" key="1">
    <source>
        <dbReference type="Pfam" id="PF04865"/>
    </source>
</evidence>
<proteinExistence type="predicted"/>
<sequence length="348" mass="38643">MRYKQMTEIYARLVDHTITNTRKINDFSIGSAMRAIYEAIATELEQFYVLTEENIQEAIAAGIFASFGFTRKPPRKAYGKVQIVFHNALQQTVALARGTRFTSSLGDYSNTYETLVDYYIPQGTVTAEVQVYCTIPGEIGNIPANVVNIMMTPLANIKTVNNGQAFQTGQNEEPLDEMKSRFRSYIESLSKGTIPAIEYGTRSVPEVAGVWIDEKTGLINVYAHDRNGDLPDDVKAKIVATLENFRPGGIPVRVMPVVRRTIDVDVKITLTNKLAITKAFQDKIVGEISRYLNNMQTSQSLILSDLSSVIKGLDKQLIYDITFAKPTGNILVAGNEIIRAGTIKVTLE</sequence>
<dbReference type="Pfam" id="PF04865">
    <property type="entry name" value="Baseplate_J"/>
    <property type="match status" value="1"/>
</dbReference>
<dbReference type="KEGG" id="vg:26633244"/>
<dbReference type="EMBL" id="KT224359">
    <property type="protein sequence ID" value="ALA12993.1"/>
    <property type="molecule type" value="Genomic_DNA"/>
</dbReference>
<feature type="domain" description="Baseplate protein J-like barrel" evidence="1">
    <location>
        <begin position="92"/>
        <end position="169"/>
    </location>
</feature>